<name>A0ACA9K9K3_9GLOM</name>
<sequence>MTNDALFEATITIRIIKNFEYRTVKNLVLRNINLETTTVGELKNIIREKINETSAFKPFRNVNYDTLKLYTKAHGSKTQNLIINLDNDDWILNDETTLISCNIENETELSFFNREAYEVYKTHPDVMKWE</sequence>
<proteinExistence type="predicted"/>
<comment type="caution">
    <text evidence="1">The sequence shown here is derived from an EMBL/GenBank/DDBJ whole genome shotgun (WGS) entry which is preliminary data.</text>
</comment>
<organism evidence="1 2">
    <name type="scientific">Scutellospora calospora</name>
    <dbReference type="NCBI Taxonomy" id="85575"/>
    <lineage>
        <taxon>Eukaryota</taxon>
        <taxon>Fungi</taxon>
        <taxon>Fungi incertae sedis</taxon>
        <taxon>Mucoromycota</taxon>
        <taxon>Glomeromycotina</taxon>
        <taxon>Glomeromycetes</taxon>
        <taxon>Diversisporales</taxon>
        <taxon>Gigasporaceae</taxon>
        <taxon>Scutellospora</taxon>
    </lineage>
</organism>
<accession>A0ACA9K9K3</accession>
<evidence type="ECO:0000313" key="1">
    <source>
        <dbReference type="EMBL" id="CAG8460704.1"/>
    </source>
</evidence>
<gene>
    <name evidence="1" type="ORF">SCALOS_LOCUS1599</name>
</gene>
<reference evidence="1" key="1">
    <citation type="submission" date="2021-06" db="EMBL/GenBank/DDBJ databases">
        <authorList>
            <person name="Kallberg Y."/>
            <person name="Tangrot J."/>
            <person name="Rosling A."/>
        </authorList>
    </citation>
    <scope>NUCLEOTIDE SEQUENCE</scope>
    <source>
        <strain evidence="1">AU212A</strain>
    </source>
</reference>
<evidence type="ECO:0000313" key="2">
    <source>
        <dbReference type="Proteomes" id="UP000789860"/>
    </source>
</evidence>
<keyword evidence="2" id="KW-1185">Reference proteome</keyword>
<dbReference type="EMBL" id="CAJVPM010001156">
    <property type="protein sequence ID" value="CAG8460704.1"/>
    <property type="molecule type" value="Genomic_DNA"/>
</dbReference>
<protein>
    <submittedName>
        <fullName evidence="1">158_t:CDS:1</fullName>
    </submittedName>
</protein>
<dbReference type="Proteomes" id="UP000789860">
    <property type="component" value="Unassembled WGS sequence"/>
</dbReference>